<evidence type="ECO:0000256" key="1">
    <source>
        <dbReference type="ARBA" id="ARBA00022884"/>
    </source>
</evidence>
<dbReference type="EMBL" id="HBFQ01039407">
    <property type="protein sequence ID" value="CAD8853590.1"/>
    <property type="molecule type" value="Transcribed_RNA"/>
</dbReference>
<dbReference type="InterPro" id="IPR000504">
    <property type="entry name" value="RRM_dom"/>
</dbReference>
<gene>
    <name evidence="5" type="ORF">NSCI0253_LOCUS27941</name>
</gene>
<dbReference type="SUPFAM" id="SSF54928">
    <property type="entry name" value="RNA-binding domain, RBD"/>
    <property type="match status" value="1"/>
</dbReference>
<dbReference type="Pfam" id="PF00397">
    <property type="entry name" value="WW"/>
    <property type="match status" value="1"/>
</dbReference>
<reference evidence="5" key="1">
    <citation type="submission" date="2021-01" db="EMBL/GenBank/DDBJ databases">
        <authorList>
            <person name="Corre E."/>
            <person name="Pelletier E."/>
            <person name="Niang G."/>
            <person name="Scheremetjew M."/>
            <person name="Finn R."/>
            <person name="Kale V."/>
            <person name="Holt S."/>
            <person name="Cochrane G."/>
            <person name="Meng A."/>
            <person name="Brown T."/>
            <person name="Cohen L."/>
        </authorList>
    </citation>
    <scope>NUCLEOTIDE SEQUENCE</scope>
</reference>
<evidence type="ECO:0000259" key="4">
    <source>
        <dbReference type="PROSITE" id="PS50102"/>
    </source>
</evidence>
<dbReference type="InterPro" id="IPR036020">
    <property type="entry name" value="WW_dom_sf"/>
</dbReference>
<evidence type="ECO:0000259" key="3">
    <source>
        <dbReference type="PROSITE" id="PS50020"/>
    </source>
</evidence>
<evidence type="ECO:0000256" key="2">
    <source>
        <dbReference type="PROSITE-ProRule" id="PRU00176"/>
    </source>
</evidence>
<dbReference type="Gene3D" id="2.20.70.10">
    <property type="match status" value="1"/>
</dbReference>
<dbReference type="Pfam" id="PF00076">
    <property type="entry name" value="RRM_1"/>
    <property type="match status" value="1"/>
</dbReference>
<name>A0A7S1AGN1_NOCSC</name>
<feature type="domain" description="WW" evidence="3">
    <location>
        <begin position="120"/>
        <end position="153"/>
    </location>
</feature>
<dbReference type="AlphaFoldDB" id="A0A7S1AGN1"/>
<proteinExistence type="predicted"/>
<evidence type="ECO:0000313" key="5">
    <source>
        <dbReference type="EMBL" id="CAD8853590.1"/>
    </source>
</evidence>
<dbReference type="PANTHER" id="PTHR10352">
    <property type="entry name" value="EUKARYOTIC TRANSLATION INITIATION FACTOR 3 SUBUNIT G"/>
    <property type="match status" value="1"/>
</dbReference>
<dbReference type="CDD" id="cd00201">
    <property type="entry name" value="WW"/>
    <property type="match status" value="1"/>
</dbReference>
<dbReference type="SMART" id="SM00360">
    <property type="entry name" value="RRM"/>
    <property type="match status" value="2"/>
</dbReference>
<accession>A0A7S1AGN1</accession>
<protein>
    <submittedName>
        <fullName evidence="5">Uncharacterized protein</fullName>
    </submittedName>
</protein>
<dbReference type="InterPro" id="IPR001202">
    <property type="entry name" value="WW_dom"/>
</dbReference>
<dbReference type="InterPro" id="IPR012677">
    <property type="entry name" value="Nucleotide-bd_a/b_plait_sf"/>
</dbReference>
<dbReference type="SMART" id="SM00456">
    <property type="entry name" value="WW"/>
    <property type="match status" value="1"/>
</dbReference>
<dbReference type="GO" id="GO:0003723">
    <property type="term" value="F:RNA binding"/>
    <property type="evidence" value="ECO:0007669"/>
    <property type="project" value="UniProtKB-UniRule"/>
</dbReference>
<dbReference type="InterPro" id="IPR035979">
    <property type="entry name" value="RBD_domain_sf"/>
</dbReference>
<dbReference type="PROSITE" id="PS50102">
    <property type="entry name" value="RRM"/>
    <property type="match status" value="1"/>
</dbReference>
<sequence>MAQVFVARGARFGQHMVASGGGVTVAPGLTNVLIVTKIPEGVEEEHILNGIGRGSNEVLQVSYRPADLDGPGWAFLAFAAPEFAKSARERLNGKCLPQAPTAQLEAALGEGLFSDYRAGDTQESPWKEARNPQGQIYYYHATTRQTSWTKPPPDFPPVPPSISGGLQTNAFRRPPLFSAPGPIGSGPPAMTPLITVNAGRPSLGAALASSMAPLASSTAASLSSADLEAGTAKAPGPVGANLFVYHVPLNWDDGILQQHFEHFGSIVSCRVQKDPEGRPRGFGFVSYDSASAAQEAIAGMHGFPVEGKWLKVQLKKGDEEQLGVSSHPLPTIGTPMQSLADLPVPQPQVGSPFDLSGVVQVPRPGAPPPPPGLPPYAAMITGRPPHLRPARIAPIRPIGLSSAVRPGPY</sequence>
<organism evidence="5">
    <name type="scientific">Noctiluca scintillans</name>
    <name type="common">Sea sparkle</name>
    <name type="synonym">Red tide dinoflagellate</name>
    <dbReference type="NCBI Taxonomy" id="2966"/>
    <lineage>
        <taxon>Eukaryota</taxon>
        <taxon>Sar</taxon>
        <taxon>Alveolata</taxon>
        <taxon>Dinophyceae</taxon>
        <taxon>Noctilucales</taxon>
        <taxon>Noctilucaceae</taxon>
        <taxon>Noctiluca</taxon>
    </lineage>
</organism>
<dbReference type="Gene3D" id="3.30.70.330">
    <property type="match status" value="1"/>
</dbReference>
<dbReference type="PROSITE" id="PS50020">
    <property type="entry name" value="WW_DOMAIN_2"/>
    <property type="match status" value="1"/>
</dbReference>
<dbReference type="CDD" id="cd12362">
    <property type="entry name" value="RRM3_CELF1-6"/>
    <property type="match status" value="1"/>
</dbReference>
<feature type="domain" description="RRM" evidence="4">
    <location>
        <begin position="240"/>
        <end position="317"/>
    </location>
</feature>
<keyword evidence="1 2" id="KW-0694">RNA-binding</keyword>
<dbReference type="SUPFAM" id="SSF51045">
    <property type="entry name" value="WW domain"/>
    <property type="match status" value="1"/>
</dbReference>
<dbReference type="PROSITE" id="PS01159">
    <property type="entry name" value="WW_DOMAIN_1"/>
    <property type="match status" value="1"/>
</dbReference>